<proteinExistence type="predicted"/>
<name>A0A6J7X599_9CAUD</name>
<reference evidence="1" key="1">
    <citation type="submission" date="2020-05" db="EMBL/GenBank/DDBJ databases">
        <authorList>
            <person name="Chiriac C."/>
            <person name="Salcher M."/>
            <person name="Ghai R."/>
            <person name="Kavagutti S V."/>
        </authorList>
    </citation>
    <scope>NUCLEOTIDE SEQUENCE</scope>
</reference>
<accession>A0A6J7X599</accession>
<protein>
    <submittedName>
        <fullName evidence="1">Uncharacterized protein</fullName>
    </submittedName>
</protein>
<dbReference type="EMBL" id="LR798321">
    <property type="protein sequence ID" value="CAB5223454.1"/>
    <property type="molecule type" value="Genomic_DNA"/>
</dbReference>
<gene>
    <name evidence="1" type="ORF">UFOVP383_52</name>
</gene>
<evidence type="ECO:0000313" key="1">
    <source>
        <dbReference type="EMBL" id="CAB5223454.1"/>
    </source>
</evidence>
<organism evidence="1">
    <name type="scientific">uncultured Caudovirales phage</name>
    <dbReference type="NCBI Taxonomy" id="2100421"/>
    <lineage>
        <taxon>Viruses</taxon>
        <taxon>Duplodnaviria</taxon>
        <taxon>Heunggongvirae</taxon>
        <taxon>Uroviricota</taxon>
        <taxon>Caudoviricetes</taxon>
        <taxon>Peduoviridae</taxon>
        <taxon>Maltschvirus</taxon>
        <taxon>Maltschvirus maltsch</taxon>
    </lineage>
</organism>
<sequence length="71" mass="8596">MARFYVVMKQRQSPIARHPERVHEIYPSKREARNRADDLNRKSRANYYWVESASFFHLIPIKEVGSSYWQP</sequence>